<dbReference type="InterPro" id="IPR012808">
    <property type="entry name" value="CHP02453"/>
</dbReference>
<dbReference type="PANTHER" id="PTHR36452:SF1">
    <property type="entry name" value="DUF2461 DOMAIN-CONTAINING PROTEIN"/>
    <property type="match status" value="1"/>
</dbReference>
<dbReference type="InterPro" id="IPR015996">
    <property type="entry name" value="UCP028451"/>
</dbReference>
<dbReference type="AlphaFoldDB" id="A0A290ZC67"/>
<dbReference type="PIRSF" id="PIRSF028451">
    <property type="entry name" value="UCP028451"/>
    <property type="match status" value="1"/>
</dbReference>
<keyword evidence="2" id="KW-1185">Reference proteome</keyword>
<evidence type="ECO:0000313" key="1">
    <source>
        <dbReference type="EMBL" id="ATE56630.1"/>
    </source>
</evidence>
<dbReference type="EMBL" id="CP023445">
    <property type="protein sequence ID" value="ATE56630.1"/>
    <property type="molecule type" value="Genomic_DNA"/>
</dbReference>
<organism evidence="1 2">
    <name type="scientific">Actinosynnema pretiosum</name>
    <dbReference type="NCBI Taxonomy" id="42197"/>
    <lineage>
        <taxon>Bacteria</taxon>
        <taxon>Bacillati</taxon>
        <taxon>Actinomycetota</taxon>
        <taxon>Actinomycetes</taxon>
        <taxon>Pseudonocardiales</taxon>
        <taxon>Pseudonocardiaceae</taxon>
        <taxon>Actinosynnema</taxon>
    </lineage>
</organism>
<dbReference type="KEGG" id="apre:CNX65_27885"/>
<accession>A0A290ZC67</accession>
<sequence>MEFRGFGEYAIDFFDGLVADNSKAYWEANKHTYHSDVRDPMRALLADLEAEFGAGKVFRPHRDVRFSKDKTPYKTHCGGVVESGRGGGAYYAQISPEGLMVGGGSFAMASDQLARYRESAADERRGEELRAVLDKLVAGGWEIRGNRLKRAPRGADPEHPRLELLKHRSIYAAKVWGPDDVLHERECFDRVLGAWRELVAFNEWCADHVGVTEVGFRR</sequence>
<dbReference type="Proteomes" id="UP000218505">
    <property type="component" value="Chromosome"/>
</dbReference>
<reference evidence="1" key="1">
    <citation type="submission" date="2017-09" db="EMBL/GenBank/DDBJ databases">
        <title>Complete Genome Sequence of ansamitocin-producing Bacterium Actinosynnema pretiosum X47.</title>
        <authorList>
            <person name="Cao G."/>
            <person name="Zong G."/>
            <person name="Zhong C."/>
            <person name="Fu J."/>
        </authorList>
    </citation>
    <scope>NUCLEOTIDE SEQUENCE [LARGE SCALE GENOMIC DNA]</scope>
    <source>
        <strain evidence="1">X47</strain>
    </source>
</reference>
<dbReference type="PANTHER" id="PTHR36452">
    <property type="entry name" value="CHROMOSOME 12, WHOLE GENOME SHOTGUN SEQUENCE"/>
    <property type="match status" value="1"/>
</dbReference>
<dbReference type="NCBIfam" id="TIGR02453">
    <property type="entry name" value="TIGR02453 family protein"/>
    <property type="match status" value="1"/>
</dbReference>
<dbReference type="Pfam" id="PF09365">
    <property type="entry name" value="DUF2461"/>
    <property type="match status" value="1"/>
</dbReference>
<protein>
    <submittedName>
        <fullName evidence="1">TIGR02453 family protein</fullName>
    </submittedName>
</protein>
<dbReference type="RefSeq" id="WP_096496399.1">
    <property type="nucleotide sequence ID" value="NZ_CP023445.1"/>
</dbReference>
<evidence type="ECO:0000313" key="2">
    <source>
        <dbReference type="Proteomes" id="UP000218505"/>
    </source>
</evidence>
<gene>
    <name evidence="1" type="ORF">CNX65_27885</name>
</gene>
<name>A0A290ZC67_9PSEU</name>
<proteinExistence type="predicted"/>